<dbReference type="Gene3D" id="1.10.10.10">
    <property type="entry name" value="Winged helix-like DNA-binding domain superfamily/Winged helix DNA-binding domain"/>
    <property type="match status" value="1"/>
</dbReference>
<dbReference type="InterPro" id="IPR052509">
    <property type="entry name" value="Metal_resp_DNA-bind_regulator"/>
</dbReference>
<dbReference type="SUPFAM" id="SSF46785">
    <property type="entry name" value="Winged helix' DNA-binding domain"/>
    <property type="match status" value="1"/>
</dbReference>
<comment type="caution">
    <text evidence="2">The sequence shown here is derived from an EMBL/GenBank/DDBJ whole genome shotgun (WGS) entry which is preliminary data.</text>
</comment>
<evidence type="ECO:0000313" key="2">
    <source>
        <dbReference type="EMBL" id="OGD89290.1"/>
    </source>
</evidence>
<dbReference type="EMBL" id="MFBD01000007">
    <property type="protein sequence ID" value="OGD89290.1"/>
    <property type="molecule type" value="Genomic_DNA"/>
</dbReference>
<protein>
    <recommendedName>
        <fullName evidence="1">Transcription regulator PadR N-terminal domain-containing protein</fullName>
    </recommendedName>
</protein>
<dbReference type="InterPro" id="IPR036388">
    <property type="entry name" value="WH-like_DNA-bd_sf"/>
</dbReference>
<organism evidence="2 3">
    <name type="scientific">Candidatus Curtissbacteria bacterium RIFCSPHIGHO2_02_FULL_40_16b</name>
    <dbReference type="NCBI Taxonomy" id="1797714"/>
    <lineage>
        <taxon>Bacteria</taxon>
        <taxon>Candidatus Curtissiibacteriota</taxon>
    </lineage>
</organism>
<reference evidence="2 3" key="1">
    <citation type="journal article" date="2016" name="Nat. Commun.">
        <title>Thousands of microbial genomes shed light on interconnected biogeochemical processes in an aquifer system.</title>
        <authorList>
            <person name="Anantharaman K."/>
            <person name="Brown C.T."/>
            <person name="Hug L.A."/>
            <person name="Sharon I."/>
            <person name="Castelle C.J."/>
            <person name="Probst A.J."/>
            <person name="Thomas B.C."/>
            <person name="Singh A."/>
            <person name="Wilkins M.J."/>
            <person name="Karaoz U."/>
            <person name="Brodie E.L."/>
            <person name="Williams K.H."/>
            <person name="Hubbard S.S."/>
            <person name="Banfield J.F."/>
        </authorList>
    </citation>
    <scope>NUCLEOTIDE SEQUENCE [LARGE SCALE GENOMIC DNA]</scope>
</reference>
<gene>
    <name evidence="2" type="ORF">A3D04_03665</name>
</gene>
<dbReference type="Pfam" id="PF03551">
    <property type="entry name" value="PadR"/>
    <property type="match status" value="1"/>
</dbReference>
<dbReference type="STRING" id="1797714.A3D04_03665"/>
<feature type="domain" description="Transcription regulator PadR N-terminal" evidence="1">
    <location>
        <begin position="5"/>
        <end position="76"/>
    </location>
</feature>
<accession>A0A1F5GBQ8</accession>
<dbReference type="InterPro" id="IPR036390">
    <property type="entry name" value="WH_DNA-bd_sf"/>
</dbReference>
<dbReference type="PANTHER" id="PTHR33169:SF14">
    <property type="entry name" value="TRANSCRIPTIONAL REGULATOR RV3488"/>
    <property type="match status" value="1"/>
</dbReference>
<evidence type="ECO:0000259" key="1">
    <source>
        <dbReference type="Pfam" id="PF03551"/>
    </source>
</evidence>
<dbReference type="PANTHER" id="PTHR33169">
    <property type="entry name" value="PADR-FAMILY TRANSCRIPTIONAL REGULATOR"/>
    <property type="match status" value="1"/>
</dbReference>
<name>A0A1F5GBQ8_9BACT</name>
<evidence type="ECO:0000313" key="3">
    <source>
        <dbReference type="Proteomes" id="UP000177369"/>
    </source>
</evidence>
<dbReference type="InterPro" id="IPR005149">
    <property type="entry name" value="Tscrpt_reg_PadR_N"/>
</dbReference>
<sequence>MEPCILLLLSKGPSHGYGLLDDLEKQCGETPDVGNLYRTLRRMEKDGWVSSNWGTGENGPKKRVYELTDDGKEFLHSWAGGLEKNKELIDRFLEGFKKQFGREGDK</sequence>
<proteinExistence type="predicted"/>
<dbReference type="Proteomes" id="UP000177369">
    <property type="component" value="Unassembled WGS sequence"/>
</dbReference>
<dbReference type="AlphaFoldDB" id="A0A1F5GBQ8"/>